<gene>
    <name evidence="1" type="ORF">SAMN05421869_123148</name>
</gene>
<sequence>MLLNTELVEQLRGHVQRAFQELMTWDERHHAHLQGGAVTTRVDPGRPDTYPTDPGNLHHATLRAIFVYRCVLPFAHILGDMPVASLATEARTWLEVAARLLSRPEDTAPDGSITDAALIRRIGTGLTAWEKLGESGRAIPFLRAAVDFAAPNSPERLHAESLLRNLRPSPASQALHDIAASRDAGNYDSACDTAAEMLRTAARDGERVPAELLDEAEKLASSIETLVDRVGHRCDLLGALASYHASRGDHRRTWMARDAIAGHLDDPGPAPSIRLNDLAIRYYQHGDLTRAISCGLDNADLLLKQASSNRRPARTSSPAARH</sequence>
<dbReference type="Proteomes" id="UP000199202">
    <property type="component" value="Unassembled WGS sequence"/>
</dbReference>
<organism evidence="1 2">
    <name type="scientific">Nonomuraea jiangxiensis</name>
    <dbReference type="NCBI Taxonomy" id="633440"/>
    <lineage>
        <taxon>Bacteria</taxon>
        <taxon>Bacillati</taxon>
        <taxon>Actinomycetota</taxon>
        <taxon>Actinomycetes</taxon>
        <taxon>Streptosporangiales</taxon>
        <taxon>Streptosporangiaceae</taxon>
        <taxon>Nonomuraea</taxon>
    </lineage>
</organism>
<accession>A0A1G9ICW8</accession>
<protein>
    <submittedName>
        <fullName evidence="1">Uncharacterized protein</fullName>
    </submittedName>
</protein>
<dbReference type="AlphaFoldDB" id="A0A1G9ICW8"/>
<dbReference type="RefSeq" id="WP_143044047.1">
    <property type="nucleotide sequence ID" value="NZ_FNDJ01000023.1"/>
</dbReference>
<dbReference type="EMBL" id="FNDJ01000023">
    <property type="protein sequence ID" value="SDL22956.1"/>
    <property type="molecule type" value="Genomic_DNA"/>
</dbReference>
<evidence type="ECO:0000313" key="2">
    <source>
        <dbReference type="Proteomes" id="UP000199202"/>
    </source>
</evidence>
<proteinExistence type="predicted"/>
<name>A0A1G9ICW8_9ACTN</name>
<reference evidence="1 2" key="1">
    <citation type="submission" date="2016-10" db="EMBL/GenBank/DDBJ databases">
        <authorList>
            <person name="de Groot N.N."/>
        </authorList>
    </citation>
    <scope>NUCLEOTIDE SEQUENCE [LARGE SCALE GENOMIC DNA]</scope>
    <source>
        <strain evidence="1 2">CGMCC 4.6533</strain>
    </source>
</reference>
<keyword evidence="2" id="KW-1185">Reference proteome</keyword>
<evidence type="ECO:0000313" key="1">
    <source>
        <dbReference type="EMBL" id="SDL22956.1"/>
    </source>
</evidence>